<proteinExistence type="predicted"/>
<sequence length="98" mass="11655">MTEVEQLRYDLIYLAKRQLIIEDAVIRAEDCLAETAEWTSFITAELLKQGITIHKNKKSFVWFRSSLKETHRQTYEKFEALFKKIATLYKKRKGLVIE</sequence>
<dbReference type="AlphaFoldDB" id="A0A0F8YMW8"/>
<protein>
    <submittedName>
        <fullName evidence="1">Uncharacterized protein</fullName>
    </submittedName>
</protein>
<accession>A0A0F8YMW8</accession>
<evidence type="ECO:0000313" key="1">
    <source>
        <dbReference type="EMBL" id="KKK55494.1"/>
    </source>
</evidence>
<comment type="caution">
    <text evidence="1">The sequence shown here is derived from an EMBL/GenBank/DDBJ whole genome shotgun (WGS) entry which is preliminary data.</text>
</comment>
<dbReference type="EMBL" id="LAZR01065461">
    <property type="protein sequence ID" value="KKK55494.1"/>
    <property type="molecule type" value="Genomic_DNA"/>
</dbReference>
<reference evidence="1" key="1">
    <citation type="journal article" date="2015" name="Nature">
        <title>Complex archaea that bridge the gap between prokaryotes and eukaryotes.</title>
        <authorList>
            <person name="Spang A."/>
            <person name="Saw J.H."/>
            <person name="Jorgensen S.L."/>
            <person name="Zaremba-Niedzwiedzka K."/>
            <person name="Martijn J."/>
            <person name="Lind A.E."/>
            <person name="van Eijk R."/>
            <person name="Schleper C."/>
            <person name="Guy L."/>
            <person name="Ettema T.J."/>
        </authorList>
    </citation>
    <scope>NUCLEOTIDE SEQUENCE</scope>
</reference>
<gene>
    <name evidence="1" type="ORF">LCGC14_3073980</name>
</gene>
<organism evidence="1">
    <name type="scientific">marine sediment metagenome</name>
    <dbReference type="NCBI Taxonomy" id="412755"/>
    <lineage>
        <taxon>unclassified sequences</taxon>
        <taxon>metagenomes</taxon>
        <taxon>ecological metagenomes</taxon>
    </lineage>
</organism>
<name>A0A0F8YMW8_9ZZZZ</name>